<keyword evidence="1" id="KW-1133">Transmembrane helix</keyword>
<evidence type="ECO:0000313" key="3">
    <source>
        <dbReference type="Proteomes" id="UP000290407"/>
    </source>
</evidence>
<comment type="caution">
    <text evidence="2">The sequence shown here is derived from an EMBL/GenBank/DDBJ whole genome shotgun (WGS) entry which is preliminary data.</text>
</comment>
<dbReference type="Proteomes" id="UP000290407">
    <property type="component" value="Unassembled WGS sequence"/>
</dbReference>
<feature type="transmembrane region" description="Helical" evidence="1">
    <location>
        <begin position="156"/>
        <end position="174"/>
    </location>
</feature>
<proteinExistence type="predicted"/>
<evidence type="ECO:0000256" key="1">
    <source>
        <dbReference type="SAM" id="Phobius"/>
    </source>
</evidence>
<organism evidence="2 3">
    <name type="scientific">Spirosoma sordidisoli</name>
    <dbReference type="NCBI Taxonomy" id="2502893"/>
    <lineage>
        <taxon>Bacteria</taxon>
        <taxon>Pseudomonadati</taxon>
        <taxon>Bacteroidota</taxon>
        <taxon>Cytophagia</taxon>
        <taxon>Cytophagales</taxon>
        <taxon>Cytophagaceae</taxon>
        <taxon>Spirosoma</taxon>
    </lineage>
</organism>
<sequence length="204" mass="23434">MLVLLIVALTLLIAFAGQHLLISDELYFNALAEQMTYEQIQKVVAQNHTWSWVSYIILPIFNLLKFTLVASCLSLGYYFAANRWAFKPFFQVAVQAELVLLLPALVKLLWFLFVQTDYSLQDLQLFYPLSLLNLLDVHTVEPYLFYPLQLLNLFELTYWLVLAYGVAEVVGWSWQRGLGMVAASYGSGLLVWVMFVMFLIVSLS</sequence>
<feature type="transmembrane region" description="Helical" evidence="1">
    <location>
        <begin position="92"/>
        <end position="113"/>
    </location>
</feature>
<keyword evidence="3" id="KW-1185">Reference proteome</keyword>
<name>A0A4Q2UQX9_9BACT</name>
<protein>
    <recommendedName>
        <fullName evidence="4">Yip1 domain-containing protein</fullName>
    </recommendedName>
</protein>
<dbReference type="AlphaFoldDB" id="A0A4Q2UQX9"/>
<dbReference type="EMBL" id="SBLB01000001">
    <property type="protein sequence ID" value="RYC71856.1"/>
    <property type="molecule type" value="Genomic_DNA"/>
</dbReference>
<reference evidence="2 3" key="1">
    <citation type="submission" date="2019-01" db="EMBL/GenBank/DDBJ databases">
        <title>Spirosoma flava sp. nov., a propanil-degrading bacterium isolated from herbicide-contaminated soil.</title>
        <authorList>
            <person name="Zhang L."/>
            <person name="Jiang J.-D."/>
        </authorList>
    </citation>
    <scope>NUCLEOTIDE SEQUENCE [LARGE SCALE GENOMIC DNA]</scope>
    <source>
        <strain evidence="2 3">TY50</strain>
    </source>
</reference>
<evidence type="ECO:0008006" key="4">
    <source>
        <dbReference type="Google" id="ProtNLM"/>
    </source>
</evidence>
<feature type="transmembrane region" description="Helical" evidence="1">
    <location>
        <begin position="180"/>
        <end position="201"/>
    </location>
</feature>
<keyword evidence="1" id="KW-0472">Membrane</keyword>
<evidence type="ECO:0000313" key="2">
    <source>
        <dbReference type="EMBL" id="RYC71856.1"/>
    </source>
</evidence>
<keyword evidence="1" id="KW-0812">Transmembrane</keyword>
<feature type="transmembrane region" description="Helical" evidence="1">
    <location>
        <begin position="52"/>
        <end position="80"/>
    </location>
</feature>
<accession>A0A4Q2UQX9</accession>
<gene>
    <name evidence="2" type="ORF">EQG79_06935</name>
</gene>